<reference evidence="2" key="1">
    <citation type="journal article" date="2020" name="Nature">
        <title>Giant virus diversity and host interactions through global metagenomics.</title>
        <authorList>
            <person name="Schulz F."/>
            <person name="Roux S."/>
            <person name="Paez-Espino D."/>
            <person name="Jungbluth S."/>
            <person name="Walsh D.A."/>
            <person name="Denef V.J."/>
            <person name="McMahon K.D."/>
            <person name="Konstantinidis K.T."/>
            <person name="Eloe-Fadrosh E.A."/>
            <person name="Kyrpides N.C."/>
            <person name="Woyke T."/>
        </authorList>
    </citation>
    <scope>NUCLEOTIDE SEQUENCE</scope>
    <source>
        <strain evidence="2">GVMAG-M-3300023184-177</strain>
    </source>
</reference>
<dbReference type="EMBL" id="MN740017">
    <property type="protein sequence ID" value="QHT84434.1"/>
    <property type="molecule type" value="Genomic_DNA"/>
</dbReference>
<accession>A0A6C0HVC3</accession>
<dbReference type="InterPro" id="IPR036019">
    <property type="entry name" value="MscL_channel"/>
</dbReference>
<feature type="transmembrane region" description="Helical" evidence="1">
    <location>
        <begin position="73"/>
        <end position="98"/>
    </location>
</feature>
<keyword evidence="1" id="KW-0472">Membrane</keyword>
<proteinExistence type="predicted"/>
<evidence type="ECO:0000256" key="1">
    <source>
        <dbReference type="SAM" id="Phobius"/>
    </source>
</evidence>
<dbReference type="Gene3D" id="1.10.1200.120">
    <property type="entry name" value="Large-conductance mechanosensitive channel, MscL, domain 1"/>
    <property type="match status" value="1"/>
</dbReference>
<keyword evidence="1" id="KW-1133">Transmembrane helix</keyword>
<evidence type="ECO:0000313" key="2">
    <source>
        <dbReference type="EMBL" id="QHT84434.1"/>
    </source>
</evidence>
<keyword evidence="1" id="KW-0812">Transmembrane</keyword>
<dbReference type="SUPFAM" id="SSF81330">
    <property type="entry name" value="Gated mechanosensitive channel"/>
    <property type="match status" value="1"/>
</dbReference>
<dbReference type="Pfam" id="PF01741">
    <property type="entry name" value="MscL"/>
    <property type="match status" value="1"/>
</dbReference>
<dbReference type="AlphaFoldDB" id="A0A6C0HVC3"/>
<dbReference type="InterPro" id="IPR037673">
    <property type="entry name" value="MSC/AndL"/>
</dbReference>
<name>A0A6C0HVC3_9ZZZZ</name>
<sequence>MVFSDMKDMVMRNTVLLGITIAVLAAFVNQLVISFINDIIIPIIDRDGDNDNEPDINKIAKYSVKINGITFKIGAFILALIRFILVLFFIFIVCYILLKTKKP</sequence>
<protein>
    <recommendedName>
        <fullName evidence="3">Large conductance mechanosensitive channel protein</fullName>
    </recommendedName>
</protein>
<organism evidence="2">
    <name type="scientific">viral metagenome</name>
    <dbReference type="NCBI Taxonomy" id="1070528"/>
    <lineage>
        <taxon>unclassified sequences</taxon>
        <taxon>metagenomes</taxon>
        <taxon>organismal metagenomes</taxon>
    </lineage>
</organism>
<evidence type="ECO:0008006" key="3">
    <source>
        <dbReference type="Google" id="ProtNLM"/>
    </source>
</evidence>